<dbReference type="Pfam" id="PF00443">
    <property type="entry name" value="UCH"/>
    <property type="match status" value="1"/>
</dbReference>
<dbReference type="eggNOG" id="KOG1863">
    <property type="taxonomic scope" value="Eukaryota"/>
</dbReference>
<evidence type="ECO:0000259" key="1">
    <source>
        <dbReference type="PROSITE" id="PS50235"/>
    </source>
</evidence>
<dbReference type="Ensembl" id="ENSPFOT00000024724.1">
    <property type="protein sequence ID" value="ENSPFOP00000021715.1"/>
    <property type="gene ID" value="ENSPFOG00000016100.2"/>
</dbReference>
<reference evidence="2" key="2">
    <citation type="submission" date="2025-08" db="UniProtKB">
        <authorList>
            <consortium name="Ensembl"/>
        </authorList>
    </citation>
    <scope>IDENTIFICATION</scope>
</reference>
<dbReference type="PROSITE" id="PS50235">
    <property type="entry name" value="USP_3"/>
    <property type="match status" value="1"/>
</dbReference>
<accession>A0A096LRC4</accession>
<dbReference type="GO" id="GO:0005634">
    <property type="term" value="C:nucleus"/>
    <property type="evidence" value="ECO:0007669"/>
    <property type="project" value="TreeGrafter"/>
</dbReference>
<dbReference type="InterPro" id="IPR028889">
    <property type="entry name" value="USP"/>
</dbReference>
<dbReference type="SUPFAM" id="SSF54001">
    <property type="entry name" value="Cysteine proteinases"/>
    <property type="match status" value="1"/>
</dbReference>
<evidence type="ECO:0000313" key="3">
    <source>
        <dbReference type="Proteomes" id="UP000028760"/>
    </source>
</evidence>
<keyword evidence="3" id="KW-1185">Reference proteome</keyword>
<dbReference type="PANTHER" id="PTHR24006">
    <property type="entry name" value="UBIQUITIN CARBOXYL-TERMINAL HYDROLASE"/>
    <property type="match status" value="1"/>
</dbReference>
<dbReference type="EMBL" id="AYCK01006102">
    <property type="status" value="NOT_ANNOTATED_CDS"/>
    <property type="molecule type" value="Genomic_DNA"/>
</dbReference>
<dbReference type="OMA" id="CGRKTPF"/>
<dbReference type="Proteomes" id="UP000028760">
    <property type="component" value="Unassembled WGS sequence"/>
</dbReference>
<reference evidence="2" key="3">
    <citation type="submission" date="2025-09" db="UniProtKB">
        <authorList>
            <consortium name="Ensembl"/>
        </authorList>
    </citation>
    <scope>IDENTIFICATION</scope>
</reference>
<organism evidence="2 3">
    <name type="scientific">Poecilia formosa</name>
    <name type="common">Amazon molly</name>
    <name type="synonym">Limia formosa</name>
    <dbReference type="NCBI Taxonomy" id="48698"/>
    <lineage>
        <taxon>Eukaryota</taxon>
        <taxon>Metazoa</taxon>
        <taxon>Chordata</taxon>
        <taxon>Craniata</taxon>
        <taxon>Vertebrata</taxon>
        <taxon>Euteleostomi</taxon>
        <taxon>Actinopterygii</taxon>
        <taxon>Neopterygii</taxon>
        <taxon>Teleostei</taxon>
        <taxon>Neoteleostei</taxon>
        <taxon>Acanthomorphata</taxon>
        <taxon>Ovalentaria</taxon>
        <taxon>Atherinomorphae</taxon>
        <taxon>Cyprinodontiformes</taxon>
        <taxon>Poeciliidae</taxon>
        <taxon>Poeciliinae</taxon>
        <taxon>Poecilia</taxon>
    </lineage>
</organism>
<dbReference type="GeneTree" id="ENSGT00940000165907"/>
<dbReference type="InterPro" id="IPR018200">
    <property type="entry name" value="USP_CS"/>
</dbReference>
<dbReference type="GO" id="GO:0016579">
    <property type="term" value="P:protein deubiquitination"/>
    <property type="evidence" value="ECO:0007669"/>
    <property type="project" value="InterPro"/>
</dbReference>
<reference evidence="3" key="1">
    <citation type="submission" date="2013-10" db="EMBL/GenBank/DDBJ databases">
        <authorList>
            <person name="Schartl M."/>
            <person name="Warren W."/>
        </authorList>
    </citation>
    <scope>NUCLEOTIDE SEQUENCE [LARGE SCALE GENOMIC DNA]</scope>
    <source>
        <strain evidence="3">female</strain>
    </source>
</reference>
<feature type="domain" description="USP" evidence="1">
    <location>
        <begin position="23"/>
        <end position="327"/>
    </location>
</feature>
<dbReference type="GO" id="GO:0004843">
    <property type="term" value="F:cysteine-type deubiquitinase activity"/>
    <property type="evidence" value="ECO:0007669"/>
    <property type="project" value="InterPro"/>
</dbReference>
<dbReference type="InterPro" id="IPR038765">
    <property type="entry name" value="Papain-like_cys_pep_sf"/>
</dbReference>
<dbReference type="GO" id="GO:0005829">
    <property type="term" value="C:cytosol"/>
    <property type="evidence" value="ECO:0007669"/>
    <property type="project" value="TreeGrafter"/>
</dbReference>
<sequence length="339" mass="39836">AKVYYWTLKSKNKEWFSSESEMRGLRNHYLSCCVNTLLQTLNATWELADLLEKWKPAGVRAEDNVPFQLKRVLKMMQEDLPHPAPHQDFLHCLDRNRIRLSTQHDADEVFLTILDFIQRQMDDRTLAIEIQSLYKISVETQVQCLECNNVQTRNSHLLSLPLHIKEDRNSLKDCMISFFEQQELRGIDCCFCAQCEAKTPTKQGVKLCSLPQILCIQLKRFRNIRGFTRKLNCSVTFPEKFNFSELRREAFSSDFTQNDCRYTLYAVVVHYGDAMFGHYTAYVRQRLSNRWFYADDSHVSQSSWENVQKTEGSPYRGTAYMLMYRKDPKEDDQLPDLSG</sequence>
<protein>
    <submittedName>
        <fullName evidence="2">Ubiquitin specific peptidase 18</fullName>
    </submittedName>
</protein>
<dbReference type="InterPro" id="IPR050164">
    <property type="entry name" value="Peptidase_C19"/>
</dbReference>
<evidence type="ECO:0000313" key="2">
    <source>
        <dbReference type="Ensembl" id="ENSPFOP00000021715.1"/>
    </source>
</evidence>
<name>A0A096LRC4_POEFO</name>
<dbReference type="PANTHER" id="PTHR24006:SF796">
    <property type="entry name" value="UBL CARBOXYL-TERMINAL HYDROLASE 18-RELATED"/>
    <property type="match status" value="1"/>
</dbReference>
<proteinExistence type="predicted"/>
<dbReference type="FunFam" id="3.90.70.10:FF:000167">
    <property type="entry name" value="Ubiquitin specific peptidase 18"/>
    <property type="match status" value="1"/>
</dbReference>
<dbReference type="AlphaFoldDB" id="A0A096LRC4"/>
<dbReference type="InterPro" id="IPR001394">
    <property type="entry name" value="Peptidase_C19_UCH"/>
</dbReference>
<dbReference type="PROSITE" id="PS00973">
    <property type="entry name" value="USP_2"/>
    <property type="match status" value="1"/>
</dbReference>
<dbReference type="CDD" id="cd02257">
    <property type="entry name" value="Peptidase_C19"/>
    <property type="match status" value="1"/>
</dbReference>
<dbReference type="Gene3D" id="3.90.70.10">
    <property type="entry name" value="Cysteine proteinases"/>
    <property type="match status" value="1"/>
</dbReference>
<dbReference type="STRING" id="48698.ENSPFOP00000016165"/>